<accession>A0ABR1HY71</accession>
<evidence type="ECO:0008006" key="9">
    <source>
        <dbReference type="Google" id="ProtNLM"/>
    </source>
</evidence>
<evidence type="ECO:0000313" key="7">
    <source>
        <dbReference type="EMBL" id="KAK7426220.1"/>
    </source>
</evidence>
<evidence type="ECO:0000256" key="5">
    <source>
        <dbReference type="RuleBase" id="RU000461"/>
    </source>
</evidence>
<sequence>MSLESLAIKAIALCVALFFCHLFLTHLKSPLKAFPGPFWAKFTDLWRVLDYWRCTQIRTHQQLHDRLGPAVRIGPNMISLSDPSLLKTVYSTRGDYVKSDFYEVADAVSNGQRIENVFSTRSNTFHSRYMKPYQKYFSISTILEKEPLADKMIVSLCQQLENRFVDGQNAGKTAPLADWIEYCAWDLDWEVTFSQDMGFLKSGTDVKDMIHTGEMIMRYLGCIGQMPLLDRLLGKNPYCPIKFATFENAAIYSYQRVMERVASQDAKPRKDFLDNFLEAKQQYPDTISDNEVVSYLMMNVLAGADTTAIVLKSITYNILSHPNVLERLRAELDAENLSFPPRFEQTKDLTYLNAIIKEGMRMHPVIGGILERIVPANGLTLPDGRVIAPGTKVGINPWVSSRNKAIYGADADKFRPERWLQSDEEEDDAYAARLKSMKDADLTFGSGKRICVGRNMANLEIHKVISALFSRYDIVLDRADNKWAPRWWWFTFVDNIQVKIQRRANVAMLEISEKST</sequence>
<dbReference type="PANTHER" id="PTHR24305:SF180">
    <property type="entry name" value="P450, PUTATIVE (EUROFUNG)-RELATED"/>
    <property type="match status" value="1"/>
</dbReference>
<dbReference type="PROSITE" id="PS00086">
    <property type="entry name" value="CYTOCHROME_P450"/>
    <property type="match status" value="1"/>
</dbReference>
<dbReference type="PRINTS" id="PR00463">
    <property type="entry name" value="EP450I"/>
</dbReference>
<gene>
    <name evidence="7" type="ORF">QQZ08_007249</name>
</gene>
<evidence type="ECO:0000256" key="4">
    <source>
        <dbReference type="ARBA" id="ARBA00023004"/>
    </source>
</evidence>
<feature type="transmembrane region" description="Helical" evidence="6">
    <location>
        <begin position="6"/>
        <end position="24"/>
    </location>
</feature>
<keyword evidence="4 5" id="KW-0408">Iron</keyword>
<dbReference type="InterPro" id="IPR036396">
    <property type="entry name" value="Cyt_P450_sf"/>
</dbReference>
<evidence type="ECO:0000256" key="1">
    <source>
        <dbReference type="ARBA" id="ARBA00001971"/>
    </source>
</evidence>
<dbReference type="Gene3D" id="1.10.630.10">
    <property type="entry name" value="Cytochrome P450"/>
    <property type="match status" value="1"/>
</dbReference>
<dbReference type="PANTHER" id="PTHR24305">
    <property type="entry name" value="CYTOCHROME P450"/>
    <property type="match status" value="1"/>
</dbReference>
<comment type="similarity">
    <text evidence="5">Belongs to the cytochrome P450 family.</text>
</comment>
<keyword evidence="2 5" id="KW-0349">Heme</keyword>
<reference evidence="7 8" key="1">
    <citation type="journal article" date="2025" name="Microbiol. Resour. Announc.">
        <title>Draft genome sequences for Neonectria magnoliae and Neonectria punicea, canker pathogens of Liriodendron tulipifera and Acer saccharum in West Virginia.</title>
        <authorList>
            <person name="Petronek H.M."/>
            <person name="Kasson M.T."/>
            <person name="Metheny A.M."/>
            <person name="Stauder C.M."/>
            <person name="Lovett B."/>
            <person name="Lynch S.C."/>
            <person name="Garnas J.R."/>
            <person name="Kasson L.R."/>
            <person name="Stajich J.E."/>
        </authorList>
    </citation>
    <scope>NUCLEOTIDE SEQUENCE [LARGE SCALE GENOMIC DNA]</scope>
    <source>
        <strain evidence="7 8">NRRL 64651</strain>
    </source>
</reference>
<dbReference type="Proteomes" id="UP001498421">
    <property type="component" value="Unassembled WGS sequence"/>
</dbReference>
<dbReference type="CDD" id="cd11060">
    <property type="entry name" value="CYP57A1-like"/>
    <property type="match status" value="1"/>
</dbReference>
<keyword evidence="8" id="KW-1185">Reference proteome</keyword>
<evidence type="ECO:0000256" key="3">
    <source>
        <dbReference type="ARBA" id="ARBA00022723"/>
    </source>
</evidence>
<evidence type="ECO:0000256" key="6">
    <source>
        <dbReference type="SAM" id="Phobius"/>
    </source>
</evidence>
<keyword evidence="6" id="KW-0472">Membrane</keyword>
<proteinExistence type="inferred from homology"/>
<dbReference type="PRINTS" id="PR00385">
    <property type="entry name" value="P450"/>
</dbReference>
<keyword evidence="5" id="KW-0503">Monooxygenase</keyword>
<keyword evidence="6" id="KW-1133">Transmembrane helix</keyword>
<evidence type="ECO:0000256" key="2">
    <source>
        <dbReference type="ARBA" id="ARBA00022617"/>
    </source>
</evidence>
<dbReference type="Pfam" id="PF00067">
    <property type="entry name" value="p450"/>
    <property type="match status" value="1"/>
</dbReference>
<dbReference type="InterPro" id="IPR050121">
    <property type="entry name" value="Cytochrome_P450_monoxygenase"/>
</dbReference>
<keyword evidence="3 5" id="KW-0479">Metal-binding</keyword>
<dbReference type="EMBL" id="JAZAVK010000069">
    <property type="protein sequence ID" value="KAK7426220.1"/>
    <property type="molecule type" value="Genomic_DNA"/>
</dbReference>
<protein>
    <recommendedName>
        <fullName evidence="9">Pisatin demethylase</fullName>
    </recommendedName>
</protein>
<dbReference type="InterPro" id="IPR002401">
    <property type="entry name" value="Cyt_P450_E_grp-I"/>
</dbReference>
<dbReference type="SUPFAM" id="SSF48264">
    <property type="entry name" value="Cytochrome P450"/>
    <property type="match status" value="1"/>
</dbReference>
<comment type="caution">
    <text evidence="7">The sequence shown here is derived from an EMBL/GenBank/DDBJ whole genome shotgun (WGS) entry which is preliminary data.</text>
</comment>
<keyword evidence="5" id="KW-0560">Oxidoreductase</keyword>
<evidence type="ECO:0000313" key="8">
    <source>
        <dbReference type="Proteomes" id="UP001498421"/>
    </source>
</evidence>
<comment type="cofactor">
    <cofactor evidence="1">
        <name>heme</name>
        <dbReference type="ChEBI" id="CHEBI:30413"/>
    </cofactor>
</comment>
<organism evidence="7 8">
    <name type="scientific">Neonectria magnoliae</name>
    <dbReference type="NCBI Taxonomy" id="2732573"/>
    <lineage>
        <taxon>Eukaryota</taxon>
        <taxon>Fungi</taxon>
        <taxon>Dikarya</taxon>
        <taxon>Ascomycota</taxon>
        <taxon>Pezizomycotina</taxon>
        <taxon>Sordariomycetes</taxon>
        <taxon>Hypocreomycetidae</taxon>
        <taxon>Hypocreales</taxon>
        <taxon>Nectriaceae</taxon>
        <taxon>Neonectria</taxon>
    </lineage>
</organism>
<name>A0ABR1HY71_9HYPO</name>
<dbReference type="InterPro" id="IPR017972">
    <property type="entry name" value="Cyt_P450_CS"/>
</dbReference>
<keyword evidence="6" id="KW-0812">Transmembrane</keyword>
<dbReference type="InterPro" id="IPR001128">
    <property type="entry name" value="Cyt_P450"/>
</dbReference>